<name>R7T4F9_CAPTE</name>
<dbReference type="OrthoDB" id="6196907at2759"/>
<dbReference type="EMBL" id="KB312095">
    <property type="protein sequence ID" value="ELT87902.1"/>
    <property type="molecule type" value="Genomic_DNA"/>
</dbReference>
<dbReference type="Proteomes" id="UP000014760">
    <property type="component" value="Unassembled WGS sequence"/>
</dbReference>
<evidence type="ECO:0000313" key="2">
    <source>
        <dbReference type="EMBL" id="ELT87902.1"/>
    </source>
</evidence>
<evidence type="ECO:0000313" key="4">
    <source>
        <dbReference type="Proteomes" id="UP000014760"/>
    </source>
</evidence>
<reference evidence="3" key="3">
    <citation type="submission" date="2015-06" db="UniProtKB">
        <authorList>
            <consortium name="EnsemblMetazoa"/>
        </authorList>
    </citation>
    <scope>IDENTIFICATION</scope>
</reference>
<gene>
    <name evidence="2" type="ORF">CAPTEDRAFT_217291</name>
</gene>
<reference evidence="4" key="1">
    <citation type="submission" date="2012-12" db="EMBL/GenBank/DDBJ databases">
        <authorList>
            <person name="Hellsten U."/>
            <person name="Grimwood J."/>
            <person name="Chapman J.A."/>
            <person name="Shapiro H."/>
            <person name="Aerts A."/>
            <person name="Otillar R.P."/>
            <person name="Terry A.Y."/>
            <person name="Boore J.L."/>
            <person name="Simakov O."/>
            <person name="Marletaz F."/>
            <person name="Cho S.-J."/>
            <person name="Edsinger-Gonzales E."/>
            <person name="Havlak P."/>
            <person name="Kuo D.-H."/>
            <person name="Larsson T."/>
            <person name="Lv J."/>
            <person name="Arendt D."/>
            <person name="Savage R."/>
            <person name="Osoegawa K."/>
            <person name="de Jong P."/>
            <person name="Lindberg D.R."/>
            <person name="Seaver E.C."/>
            <person name="Weisblat D.A."/>
            <person name="Putnam N.H."/>
            <person name="Grigoriev I.V."/>
            <person name="Rokhsar D.S."/>
        </authorList>
    </citation>
    <scope>NUCLEOTIDE SEQUENCE</scope>
    <source>
        <strain evidence="4">I ESC-2004</strain>
    </source>
</reference>
<sequence>MVSNDCIMFACNTCKSKKKKGPSLKDISSKLDLVFSRLGATDERFEHIKNGIHSLEATLDMKIDQKIEDKMKSTSQINIQEQVSQCFRECKERDRRRASFMIFNLSDTQSNDENAKREDWERVELILEGINVTASITNLAKVGKKGDGTRPLRVTTETESQQRKIIQNSWKVKNLTNYENVAFAPDRTRQQREERKELVAQLRDRRANGEDDLIERKNKPRLIRDPVPLTALECRVANKNPTVIAITKAFPKHSTSTILHQEFLIKNYNLIWNGDSPNKHRGICIYIREGIQYSVVEDAQYHIFKESIWLKLRSDSREELLLGVIYRSPTADIGEQENNALPMTTLNRAATEPSHTRL</sequence>
<feature type="compositionally biased region" description="Polar residues" evidence="1">
    <location>
        <begin position="336"/>
        <end position="348"/>
    </location>
</feature>
<keyword evidence="4" id="KW-1185">Reference proteome</keyword>
<organism evidence="2">
    <name type="scientific">Capitella teleta</name>
    <name type="common">Polychaete worm</name>
    <dbReference type="NCBI Taxonomy" id="283909"/>
    <lineage>
        <taxon>Eukaryota</taxon>
        <taxon>Metazoa</taxon>
        <taxon>Spiralia</taxon>
        <taxon>Lophotrochozoa</taxon>
        <taxon>Annelida</taxon>
        <taxon>Polychaeta</taxon>
        <taxon>Sedentaria</taxon>
        <taxon>Scolecida</taxon>
        <taxon>Capitellidae</taxon>
        <taxon>Capitella</taxon>
    </lineage>
</organism>
<evidence type="ECO:0000313" key="3">
    <source>
        <dbReference type="EnsemblMetazoa" id="CapteP217291"/>
    </source>
</evidence>
<accession>R7T4F9</accession>
<dbReference type="EnsemblMetazoa" id="CapteT217291">
    <property type="protein sequence ID" value="CapteP217291"/>
    <property type="gene ID" value="CapteG217291"/>
</dbReference>
<dbReference type="EMBL" id="AMQN01015631">
    <property type="status" value="NOT_ANNOTATED_CDS"/>
    <property type="molecule type" value="Genomic_DNA"/>
</dbReference>
<dbReference type="AlphaFoldDB" id="R7T4F9"/>
<evidence type="ECO:0000256" key="1">
    <source>
        <dbReference type="SAM" id="MobiDB-lite"/>
    </source>
</evidence>
<reference evidence="2 4" key="2">
    <citation type="journal article" date="2013" name="Nature">
        <title>Insights into bilaterian evolution from three spiralian genomes.</title>
        <authorList>
            <person name="Simakov O."/>
            <person name="Marletaz F."/>
            <person name="Cho S.J."/>
            <person name="Edsinger-Gonzales E."/>
            <person name="Havlak P."/>
            <person name="Hellsten U."/>
            <person name="Kuo D.H."/>
            <person name="Larsson T."/>
            <person name="Lv J."/>
            <person name="Arendt D."/>
            <person name="Savage R."/>
            <person name="Osoegawa K."/>
            <person name="de Jong P."/>
            <person name="Grimwood J."/>
            <person name="Chapman J.A."/>
            <person name="Shapiro H."/>
            <person name="Aerts A."/>
            <person name="Otillar R.P."/>
            <person name="Terry A.Y."/>
            <person name="Boore J.L."/>
            <person name="Grigoriev I.V."/>
            <person name="Lindberg D.R."/>
            <person name="Seaver E.C."/>
            <person name="Weisblat D.A."/>
            <person name="Putnam N.H."/>
            <person name="Rokhsar D.S."/>
        </authorList>
    </citation>
    <scope>NUCLEOTIDE SEQUENCE</scope>
    <source>
        <strain evidence="2 4">I ESC-2004</strain>
    </source>
</reference>
<proteinExistence type="predicted"/>
<feature type="region of interest" description="Disordered" evidence="1">
    <location>
        <begin position="336"/>
        <end position="358"/>
    </location>
</feature>
<protein>
    <submittedName>
        <fullName evidence="2 3">Uncharacterized protein</fullName>
    </submittedName>
</protein>
<dbReference type="HOGENOM" id="CLU_066315_0_0_1"/>